<keyword evidence="6" id="KW-1185">Reference proteome</keyword>
<evidence type="ECO:0000313" key="6">
    <source>
        <dbReference type="Proteomes" id="UP001057520"/>
    </source>
</evidence>
<dbReference type="Proteomes" id="UP001057520">
    <property type="component" value="Chromosome"/>
</dbReference>
<keyword evidence="4" id="KW-1133">Transmembrane helix</keyword>
<gene>
    <name evidence="5" type="ORF">MZV50_18555</name>
</gene>
<sequence length="233" mass="24754">MLTRIKSVFAPVVAAPARGLIRLGLTPNAVTLGAMVISLALCGLLAWTKAILVLVPLLALSLLLDALDGPVARLSGKVSKTGAYLDALCDRVSDGALCLALAAATGHWKLYFVVALGAGLFSYAKARAEMEAPIGNEAWPDLMERTERCTVLLVSAFAYGLFPNWSVAGLDLLDWALALLAALIWASLIQRVLRAVDWLERVDDPTKRARSPRASGRAGARGPRARGLAGRRS</sequence>
<keyword evidence="1 2" id="KW-0808">Transferase</keyword>
<keyword evidence="4" id="KW-0812">Transmembrane</keyword>
<dbReference type="EMBL" id="CP096040">
    <property type="protein sequence ID" value="USQ94567.1"/>
    <property type="molecule type" value="Genomic_DNA"/>
</dbReference>
<feature type="transmembrane region" description="Helical" evidence="4">
    <location>
        <begin position="35"/>
        <end position="64"/>
    </location>
</feature>
<evidence type="ECO:0000313" key="5">
    <source>
        <dbReference type="EMBL" id="USQ94567.1"/>
    </source>
</evidence>
<evidence type="ECO:0000256" key="4">
    <source>
        <dbReference type="SAM" id="Phobius"/>
    </source>
</evidence>
<evidence type="ECO:0000256" key="3">
    <source>
        <dbReference type="SAM" id="MobiDB-lite"/>
    </source>
</evidence>
<comment type="similarity">
    <text evidence="2">Belongs to the CDP-alcohol phosphatidyltransferase class-I family.</text>
</comment>
<dbReference type="PROSITE" id="PS00379">
    <property type="entry name" value="CDP_ALCOHOL_P_TRANSF"/>
    <property type="match status" value="1"/>
</dbReference>
<organism evidence="5 6">
    <name type="scientific">Caulobacter segnis</name>
    <dbReference type="NCBI Taxonomy" id="88688"/>
    <lineage>
        <taxon>Bacteria</taxon>
        <taxon>Pseudomonadati</taxon>
        <taxon>Pseudomonadota</taxon>
        <taxon>Alphaproteobacteria</taxon>
        <taxon>Caulobacterales</taxon>
        <taxon>Caulobacteraceae</taxon>
        <taxon>Caulobacter</taxon>
    </lineage>
</organism>
<feature type="transmembrane region" description="Helical" evidence="4">
    <location>
        <begin position="149"/>
        <end position="166"/>
    </location>
</feature>
<dbReference type="InterPro" id="IPR000462">
    <property type="entry name" value="CDP-OH_P_trans"/>
</dbReference>
<dbReference type="InterPro" id="IPR048254">
    <property type="entry name" value="CDP_ALCOHOL_P_TRANSF_CS"/>
</dbReference>
<reference evidence="5 6" key="1">
    <citation type="submission" date="2022-04" db="EMBL/GenBank/DDBJ databases">
        <title>Genome sequence of soybean root-associated Caulobacter segnis RL271.</title>
        <authorList>
            <person name="Longley R."/>
            <person name="Bonito G."/>
            <person name="Trigodet F."/>
            <person name="Crosson S."/>
            <person name="Fiebig A."/>
        </authorList>
    </citation>
    <scope>NUCLEOTIDE SEQUENCE [LARGE SCALE GENOMIC DNA]</scope>
    <source>
        <strain evidence="5 6">RL271</strain>
    </source>
</reference>
<accession>A0ABY4ZP37</accession>
<feature type="compositionally biased region" description="Low complexity" evidence="3">
    <location>
        <begin position="212"/>
        <end position="233"/>
    </location>
</feature>
<feature type="region of interest" description="Disordered" evidence="3">
    <location>
        <begin position="207"/>
        <end position="233"/>
    </location>
</feature>
<name>A0ABY4ZP37_9CAUL</name>
<evidence type="ECO:0000256" key="1">
    <source>
        <dbReference type="ARBA" id="ARBA00022679"/>
    </source>
</evidence>
<feature type="transmembrane region" description="Helical" evidence="4">
    <location>
        <begin position="172"/>
        <end position="193"/>
    </location>
</feature>
<proteinExistence type="inferred from homology"/>
<dbReference type="Gene3D" id="1.20.120.1760">
    <property type="match status" value="1"/>
</dbReference>
<dbReference type="Pfam" id="PF01066">
    <property type="entry name" value="CDP-OH_P_transf"/>
    <property type="match status" value="1"/>
</dbReference>
<protein>
    <submittedName>
        <fullName evidence="5">CDP-alcohol phosphatidyltransferase family protein</fullName>
    </submittedName>
</protein>
<dbReference type="InterPro" id="IPR043130">
    <property type="entry name" value="CDP-OH_PTrfase_TM_dom"/>
</dbReference>
<keyword evidence="4" id="KW-0472">Membrane</keyword>
<evidence type="ECO:0000256" key="2">
    <source>
        <dbReference type="RuleBase" id="RU003750"/>
    </source>
</evidence>